<comment type="caution">
    <text evidence="6">The sequence shown here is derived from an EMBL/GenBank/DDBJ whole genome shotgun (WGS) entry which is preliminary data.</text>
</comment>
<dbReference type="Pfam" id="PF00294">
    <property type="entry name" value="PfkB"/>
    <property type="match status" value="1"/>
</dbReference>
<gene>
    <name evidence="6" type="ORF">H0484_02525</name>
</gene>
<dbReference type="GO" id="GO:0016301">
    <property type="term" value="F:kinase activity"/>
    <property type="evidence" value="ECO:0007669"/>
    <property type="project" value="UniProtKB-KW"/>
</dbReference>
<evidence type="ECO:0000256" key="3">
    <source>
        <dbReference type="ARBA" id="ARBA00022777"/>
    </source>
</evidence>
<keyword evidence="7" id="KW-1185">Reference proteome</keyword>
<dbReference type="SUPFAM" id="SSF53613">
    <property type="entry name" value="Ribokinase-like"/>
    <property type="match status" value="1"/>
</dbReference>
<evidence type="ECO:0000313" key="6">
    <source>
        <dbReference type="EMBL" id="MCB5362630.1"/>
    </source>
</evidence>
<keyword evidence="2" id="KW-0808">Transferase</keyword>
<dbReference type="PRINTS" id="PR00990">
    <property type="entry name" value="RIBOKINASE"/>
</dbReference>
<evidence type="ECO:0000256" key="1">
    <source>
        <dbReference type="ARBA" id="ARBA00010688"/>
    </source>
</evidence>
<dbReference type="InterPro" id="IPR002173">
    <property type="entry name" value="Carboh/pur_kinase_PfkB_CS"/>
</dbReference>
<dbReference type="InterPro" id="IPR029056">
    <property type="entry name" value="Ribokinase-like"/>
</dbReference>
<protein>
    <submittedName>
        <fullName evidence="6">Carbohydrate kinase family protein</fullName>
    </submittedName>
</protein>
<comment type="similarity">
    <text evidence="1">Belongs to the carbohydrate kinase PfkB family.</text>
</comment>
<dbReference type="PANTHER" id="PTHR10584:SF166">
    <property type="entry name" value="RIBOKINASE"/>
    <property type="match status" value="1"/>
</dbReference>
<dbReference type="InterPro" id="IPR011611">
    <property type="entry name" value="PfkB_dom"/>
</dbReference>
<accession>A0ABS8C9C1</accession>
<feature type="domain" description="Carbohydrate kinase PfkB" evidence="5">
    <location>
        <begin position="61"/>
        <end position="319"/>
    </location>
</feature>
<evidence type="ECO:0000256" key="2">
    <source>
        <dbReference type="ARBA" id="ARBA00022679"/>
    </source>
</evidence>
<dbReference type="PANTHER" id="PTHR10584">
    <property type="entry name" value="SUGAR KINASE"/>
    <property type="match status" value="1"/>
</dbReference>
<evidence type="ECO:0000313" key="7">
    <source>
        <dbReference type="Proteomes" id="UP000776983"/>
    </source>
</evidence>
<feature type="region of interest" description="Disordered" evidence="4">
    <location>
        <begin position="1"/>
        <end position="20"/>
    </location>
</feature>
<dbReference type="CDD" id="cd01942">
    <property type="entry name" value="ribokinase_group_A"/>
    <property type="match status" value="1"/>
</dbReference>
<dbReference type="EMBL" id="JACDXW010000001">
    <property type="protein sequence ID" value="MCB5362630.1"/>
    <property type="molecule type" value="Genomic_DNA"/>
</dbReference>
<dbReference type="Proteomes" id="UP000776983">
    <property type="component" value="Unassembled WGS sequence"/>
</dbReference>
<dbReference type="Gene3D" id="3.40.1190.20">
    <property type="match status" value="1"/>
</dbReference>
<name>A0ABS8C9C1_9BURK</name>
<organism evidence="6 7">
    <name type="scientific">Mesopusillimonas faecipullorum</name>
    <dbReference type="NCBI Taxonomy" id="2755040"/>
    <lineage>
        <taxon>Bacteria</taxon>
        <taxon>Pseudomonadati</taxon>
        <taxon>Pseudomonadota</taxon>
        <taxon>Betaproteobacteria</taxon>
        <taxon>Burkholderiales</taxon>
        <taxon>Alcaligenaceae</taxon>
        <taxon>Mesopusillimonas</taxon>
    </lineage>
</organism>
<sequence length="339" mass="36589">MKKTPTLHQRHDDAQTGAAYSGGNTTGKNILVCGSVAFDTIAVFEGHFKEHILAESIQSLSVSFFVPTMRKEYGGCAGNIAYNLSLLGASAVPVGMVGPDASDYIEYMQRLGINTRHVQVLDDMFTPQCFITTDLDNNQIASFHPGAMLQSAQNDWGDTRAAWGIVAPDSKDGMFAHARRFKSQGIPFVFDLGQAMPLFDGEDLRQMLELADIVTANDYEASIIVQRTGLSMTEIAGSLRAVVVTRGAEGSTLYENGTETHVPAIKAEQVVDPTGCGDAHRAGLLHGLVQGWTLQQSCCLANVMGAFKIASKGPQNHQPSRDQISEALQRHYGIKLSLA</sequence>
<evidence type="ECO:0000259" key="5">
    <source>
        <dbReference type="Pfam" id="PF00294"/>
    </source>
</evidence>
<evidence type="ECO:0000256" key="4">
    <source>
        <dbReference type="SAM" id="MobiDB-lite"/>
    </source>
</evidence>
<proteinExistence type="inferred from homology"/>
<reference evidence="6 7" key="1">
    <citation type="submission" date="2020-07" db="EMBL/GenBank/DDBJ databases">
        <title>Pusillimonas sp. nov., isolated from poultry manure in Taiwan.</title>
        <authorList>
            <person name="Lin S.-Y."/>
            <person name="Tang Y.-S."/>
            <person name="Young C.-C."/>
        </authorList>
    </citation>
    <scope>NUCLEOTIDE SEQUENCE [LARGE SCALE GENOMIC DNA]</scope>
    <source>
        <strain evidence="6 7">CC-YST705</strain>
    </source>
</reference>
<dbReference type="InterPro" id="IPR002139">
    <property type="entry name" value="Ribo/fructo_kinase"/>
</dbReference>
<keyword evidence="3 6" id="KW-0418">Kinase</keyword>
<dbReference type="PROSITE" id="PS00583">
    <property type="entry name" value="PFKB_KINASES_1"/>
    <property type="match status" value="1"/>
</dbReference>